<sequence>MESSENCTEGPSHPPAGESAPAATGAEGTRSQNHAPSGTYFGLKRSQPQSWGVGATPRDYKARYPPDPHGQEMSENARIWPIYNEEAADFDANMLAEWRDTIDVLLVFAGLFSAVLTTFVVQTSQNMQLDYNQASMLLLFEILKATTSNGSQISIPSSPTAFFSPSRSDEWMNSLWFVSLTLSLITALVAVLVKQWLHQYIDILSDGSARDRARIRHMRYVGLQTWQMPMIIGLLPVLLHVSLALFFAGLAIFLFSLGMKVAWLVSIIGAATYIAYIIVLILPLIHPYCPYKVPLTLYVHRLYQYIHPLYQYAGHLYQYGNSYLIRRIRYCIRFMRHYLYTRVFSHYRRRGLNEHQIWWEDSESELETLETLEQLETQESLTPFPQKPPTLKEIEHNHIQQYATMTDAQSLLWLHSSTSNSSVHQSVLQAISGMTPDTLECLPDKFVFASVISLRQQIEHIKRLALSPGANSELNELKLYCRALILLCGHLTDESFSEQLKVVLYSMAASEEALFVFLEIFRAPQRSSLTLQPAMWKILADIAISSPPLCSSALGLELELMKCLASPSTTSDSEETMTIDNLTDEVRGYICDKLLACWGYDRTQTPSSIRPAHHDLGIMLSLIPRIYQRLLDSSHASDRKEVIETAVAIIEGIVLLILQSLPGEAQPILDTFSKLFPLLSSESEASDVDVEIFACGISMIFCPLQSQWIRTVSRVMDFSSEDDLDFLPEYLKARVRAVDLQQWLLIDPSYSGTEINTLVDIILFLIDRHRERILYMWVDRSTMQNWKVCVSRLIQWASGEDFRQRAFLKRVLAIVVIGELQRKLGSSDVNERLPRYDNEALTEVNKLPWLCEIPPPATPNRLEYSLIAAHPKFWEFLDQEDVANHTRRNLRWRYEALNSGQCTLLKLFSTSHTATFMRPNRPSYLPALCMCTLAAVWCLVLHSALKEDRLHIHALHLPQYTCARIHSFVDKRNVDLVCIEDAQLLVIGIRRRK</sequence>
<feature type="transmembrane region" description="Helical" evidence="2">
    <location>
        <begin position="230"/>
        <end position="254"/>
    </location>
</feature>
<evidence type="ECO:0000313" key="5">
    <source>
        <dbReference type="Proteomes" id="UP001175226"/>
    </source>
</evidence>
<protein>
    <recommendedName>
        <fullName evidence="3">DUF6535 domain-containing protein</fullName>
    </recommendedName>
</protein>
<reference evidence="4" key="1">
    <citation type="submission" date="2023-06" db="EMBL/GenBank/DDBJ databases">
        <authorList>
            <consortium name="Lawrence Berkeley National Laboratory"/>
            <person name="Ahrendt S."/>
            <person name="Sahu N."/>
            <person name="Indic B."/>
            <person name="Wong-Bajracharya J."/>
            <person name="Merenyi Z."/>
            <person name="Ke H.-M."/>
            <person name="Monk M."/>
            <person name="Kocsube S."/>
            <person name="Drula E."/>
            <person name="Lipzen A."/>
            <person name="Balint B."/>
            <person name="Henrissat B."/>
            <person name="Andreopoulos B."/>
            <person name="Martin F.M."/>
            <person name="Harder C.B."/>
            <person name="Rigling D."/>
            <person name="Ford K.L."/>
            <person name="Foster G.D."/>
            <person name="Pangilinan J."/>
            <person name="Papanicolaou A."/>
            <person name="Barry K."/>
            <person name="LaButti K."/>
            <person name="Viragh M."/>
            <person name="Koriabine M."/>
            <person name="Yan M."/>
            <person name="Riley R."/>
            <person name="Champramary S."/>
            <person name="Plett K.L."/>
            <person name="Tsai I.J."/>
            <person name="Slot J."/>
            <person name="Sipos G."/>
            <person name="Plett J."/>
            <person name="Nagy L.G."/>
            <person name="Grigoriev I.V."/>
        </authorList>
    </citation>
    <scope>NUCLEOTIDE SEQUENCE</scope>
    <source>
        <strain evidence="4">FPL87.14</strain>
    </source>
</reference>
<dbReference type="Proteomes" id="UP001175226">
    <property type="component" value="Unassembled WGS sequence"/>
</dbReference>
<evidence type="ECO:0000256" key="1">
    <source>
        <dbReference type="SAM" id="MobiDB-lite"/>
    </source>
</evidence>
<feature type="transmembrane region" description="Helical" evidence="2">
    <location>
        <begin position="924"/>
        <end position="945"/>
    </location>
</feature>
<keyword evidence="2" id="KW-0812">Transmembrane</keyword>
<feature type="transmembrane region" description="Helical" evidence="2">
    <location>
        <begin position="261"/>
        <end position="285"/>
    </location>
</feature>
<evidence type="ECO:0000259" key="3">
    <source>
        <dbReference type="Pfam" id="PF20153"/>
    </source>
</evidence>
<keyword evidence="5" id="KW-1185">Reference proteome</keyword>
<keyword evidence="2" id="KW-0472">Membrane</keyword>
<proteinExistence type="predicted"/>
<dbReference type="EMBL" id="JAUEPT010000023">
    <property type="protein sequence ID" value="KAK0443167.1"/>
    <property type="molecule type" value="Genomic_DNA"/>
</dbReference>
<feature type="transmembrane region" description="Helical" evidence="2">
    <location>
        <begin position="104"/>
        <end position="121"/>
    </location>
</feature>
<evidence type="ECO:0000313" key="4">
    <source>
        <dbReference type="EMBL" id="KAK0443167.1"/>
    </source>
</evidence>
<evidence type="ECO:0000256" key="2">
    <source>
        <dbReference type="SAM" id="Phobius"/>
    </source>
</evidence>
<keyword evidence="2" id="KW-1133">Transmembrane helix</keyword>
<comment type="caution">
    <text evidence="4">The sequence shown here is derived from an EMBL/GenBank/DDBJ whole genome shotgun (WGS) entry which is preliminary data.</text>
</comment>
<feature type="region of interest" description="Disordered" evidence="1">
    <location>
        <begin position="1"/>
        <end position="73"/>
    </location>
</feature>
<feature type="domain" description="DUF6535" evidence="3">
    <location>
        <begin position="80"/>
        <end position="256"/>
    </location>
</feature>
<feature type="compositionally biased region" description="Basic and acidic residues" evidence="1">
    <location>
        <begin position="58"/>
        <end position="72"/>
    </location>
</feature>
<organism evidence="4 5">
    <name type="scientific">Armillaria borealis</name>
    <dbReference type="NCBI Taxonomy" id="47425"/>
    <lineage>
        <taxon>Eukaryota</taxon>
        <taxon>Fungi</taxon>
        <taxon>Dikarya</taxon>
        <taxon>Basidiomycota</taxon>
        <taxon>Agaricomycotina</taxon>
        <taxon>Agaricomycetes</taxon>
        <taxon>Agaricomycetidae</taxon>
        <taxon>Agaricales</taxon>
        <taxon>Marasmiineae</taxon>
        <taxon>Physalacriaceae</taxon>
        <taxon>Armillaria</taxon>
    </lineage>
</organism>
<accession>A0AA39JI31</accession>
<feature type="transmembrane region" description="Helical" evidence="2">
    <location>
        <begin position="175"/>
        <end position="197"/>
    </location>
</feature>
<dbReference type="Pfam" id="PF20153">
    <property type="entry name" value="DUF6535"/>
    <property type="match status" value="1"/>
</dbReference>
<name>A0AA39JI31_9AGAR</name>
<dbReference type="AlphaFoldDB" id="A0AA39JI31"/>
<gene>
    <name evidence="4" type="ORF">EV421DRAFT_2035476</name>
</gene>
<dbReference type="InterPro" id="IPR045338">
    <property type="entry name" value="DUF6535"/>
</dbReference>